<dbReference type="InterPro" id="IPR014043">
    <property type="entry name" value="Acyl_transferase_dom"/>
</dbReference>
<dbReference type="Proteomes" id="UP000431744">
    <property type="component" value="Unassembled WGS sequence"/>
</dbReference>
<dbReference type="SUPFAM" id="SSF55048">
    <property type="entry name" value="Probable ACP-binding domain of malonyl-CoA ACP transacylase"/>
    <property type="match status" value="1"/>
</dbReference>
<dbReference type="InterPro" id="IPR016036">
    <property type="entry name" value="Malonyl_transacylase_ACP-bd"/>
</dbReference>
<dbReference type="PANTHER" id="PTHR42681:SF1">
    <property type="entry name" value="MALONYL-COA-ACYL CARRIER PROTEIN TRANSACYLASE, MITOCHONDRIAL"/>
    <property type="match status" value="1"/>
</dbReference>
<evidence type="ECO:0000256" key="3">
    <source>
        <dbReference type="ARBA" id="ARBA00023315"/>
    </source>
</evidence>
<dbReference type="EC" id="2.3.1.39" evidence="1"/>
<dbReference type="PANTHER" id="PTHR42681">
    <property type="entry name" value="MALONYL-COA-ACYL CARRIER PROTEIN TRANSACYLASE, MITOCHONDRIAL"/>
    <property type="match status" value="1"/>
</dbReference>
<protein>
    <recommendedName>
        <fullName evidence="1">[acyl-carrier-protein] S-malonyltransferase</fullName>
        <ecNumber evidence="1">2.3.1.39</ecNumber>
    </recommendedName>
</protein>
<keyword evidence="7" id="KW-1185">Reference proteome</keyword>
<evidence type="ECO:0000313" key="7">
    <source>
        <dbReference type="Proteomes" id="UP000431744"/>
    </source>
</evidence>
<sequence length="311" mass="31963">MLVLTCPGQGAQKPGFLAPWLEDAAHRTLLEQLSDAAGVDLVRHGTESDAETIRDTAIAQPLIVAAGILTWNALTSDDDADESGGFAARIGGVAGHSVGEVTAAYCAGIFDAETAIRFVATRAELMAADAATVRTGMSAVLGGDQAEIEATLEGLDLTPANYNGGGQIVAAGLPERLDELASTPPARARVVPLQVAGAFHTPFMATARAALADQRNAFQTGDPVRTIWTNRDGSMVTSGAEFVDAMIEQVARPVRWDACMASFADAGVSGLVEVAPGGTLVGLSKRGLRGTPAVAITTPADLDTARELVAA</sequence>
<comment type="caution">
    <text evidence="6">The sequence shown here is derived from an EMBL/GenBank/DDBJ whole genome shotgun (WGS) entry which is preliminary data.</text>
</comment>
<keyword evidence="2 6" id="KW-0808">Transferase</keyword>
<dbReference type="GO" id="GO:0004314">
    <property type="term" value="F:[acyl-carrier-protein] S-malonyltransferase activity"/>
    <property type="evidence" value="ECO:0007669"/>
    <property type="project" value="UniProtKB-EC"/>
</dbReference>
<keyword evidence="3" id="KW-0012">Acyltransferase</keyword>
<feature type="domain" description="Malonyl-CoA:ACP transacylase (MAT)" evidence="5">
    <location>
        <begin position="5"/>
        <end position="302"/>
    </location>
</feature>
<evidence type="ECO:0000256" key="4">
    <source>
        <dbReference type="ARBA" id="ARBA00048462"/>
    </source>
</evidence>
<dbReference type="Pfam" id="PF00698">
    <property type="entry name" value="Acyl_transf_1"/>
    <property type="match status" value="1"/>
</dbReference>
<organism evidence="6 7">
    <name type="scientific">Pseudoclavibacter endophyticus</name>
    <dbReference type="NCBI Taxonomy" id="1778590"/>
    <lineage>
        <taxon>Bacteria</taxon>
        <taxon>Bacillati</taxon>
        <taxon>Actinomycetota</taxon>
        <taxon>Actinomycetes</taxon>
        <taxon>Micrococcales</taxon>
        <taxon>Microbacteriaceae</taxon>
        <taxon>Pseudoclavibacter</taxon>
    </lineage>
</organism>
<dbReference type="AlphaFoldDB" id="A0A6H9WHY1"/>
<dbReference type="InterPro" id="IPR050858">
    <property type="entry name" value="Mal-CoA-ACP_Trans/PKS_FabD"/>
</dbReference>
<dbReference type="SUPFAM" id="SSF52151">
    <property type="entry name" value="FabD/lysophospholipase-like"/>
    <property type="match status" value="1"/>
</dbReference>
<dbReference type="EMBL" id="WBJY01000001">
    <property type="protein sequence ID" value="KAB1650552.1"/>
    <property type="molecule type" value="Genomic_DNA"/>
</dbReference>
<dbReference type="InterPro" id="IPR016035">
    <property type="entry name" value="Acyl_Trfase/lysoPLipase"/>
</dbReference>
<dbReference type="InterPro" id="IPR001227">
    <property type="entry name" value="Ac_transferase_dom_sf"/>
</dbReference>
<reference evidence="6 7" key="1">
    <citation type="submission" date="2019-09" db="EMBL/GenBank/DDBJ databases">
        <title>Phylogeny of genus Pseudoclavibacter and closely related genus.</title>
        <authorList>
            <person name="Li Y."/>
        </authorList>
    </citation>
    <scope>NUCLEOTIDE SEQUENCE [LARGE SCALE GENOMIC DNA]</scope>
    <source>
        <strain evidence="6 7">EGI 60007</strain>
    </source>
</reference>
<evidence type="ECO:0000256" key="1">
    <source>
        <dbReference type="ARBA" id="ARBA00013258"/>
    </source>
</evidence>
<comment type="catalytic activity">
    <reaction evidence="4">
        <text>holo-[ACP] + malonyl-CoA = malonyl-[ACP] + CoA</text>
        <dbReference type="Rhea" id="RHEA:41792"/>
        <dbReference type="Rhea" id="RHEA-COMP:9623"/>
        <dbReference type="Rhea" id="RHEA-COMP:9685"/>
        <dbReference type="ChEBI" id="CHEBI:57287"/>
        <dbReference type="ChEBI" id="CHEBI:57384"/>
        <dbReference type="ChEBI" id="CHEBI:64479"/>
        <dbReference type="ChEBI" id="CHEBI:78449"/>
        <dbReference type="EC" id="2.3.1.39"/>
    </reaction>
</comment>
<dbReference type="GO" id="GO:0006633">
    <property type="term" value="P:fatty acid biosynthetic process"/>
    <property type="evidence" value="ECO:0007669"/>
    <property type="project" value="TreeGrafter"/>
</dbReference>
<proteinExistence type="predicted"/>
<dbReference type="Gene3D" id="3.30.70.250">
    <property type="entry name" value="Malonyl-CoA ACP transacylase, ACP-binding"/>
    <property type="match status" value="1"/>
</dbReference>
<dbReference type="OrthoDB" id="3248271at2"/>
<evidence type="ECO:0000259" key="5">
    <source>
        <dbReference type="SMART" id="SM00827"/>
    </source>
</evidence>
<gene>
    <name evidence="6" type="ORF">F8O04_07125</name>
</gene>
<dbReference type="GO" id="GO:0005829">
    <property type="term" value="C:cytosol"/>
    <property type="evidence" value="ECO:0007669"/>
    <property type="project" value="TreeGrafter"/>
</dbReference>
<evidence type="ECO:0000256" key="2">
    <source>
        <dbReference type="ARBA" id="ARBA00022679"/>
    </source>
</evidence>
<accession>A0A6H9WHY1</accession>
<evidence type="ECO:0000313" key="6">
    <source>
        <dbReference type="EMBL" id="KAB1650552.1"/>
    </source>
</evidence>
<dbReference type="RefSeq" id="WP_158029144.1">
    <property type="nucleotide sequence ID" value="NZ_BMHG01000001.1"/>
</dbReference>
<dbReference type="SMART" id="SM00827">
    <property type="entry name" value="PKS_AT"/>
    <property type="match status" value="1"/>
</dbReference>
<dbReference type="Gene3D" id="3.40.366.10">
    <property type="entry name" value="Malonyl-Coenzyme A Acyl Carrier Protein, domain 2"/>
    <property type="match status" value="1"/>
</dbReference>
<name>A0A6H9WHY1_9MICO</name>